<organism evidence="1 2">
    <name type="scientific">Anisodus tanguticus</name>
    <dbReference type="NCBI Taxonomy" id="243964"/>
    <lineage>
        <taxon>Eukaryota</taxon>
        <taxon>Viridiplantae</taxon>
        <taxon>Streptophyta</taxon>
        <taxon>Embryophyta</taxon>
        <taxon>Tracheophyta</taxon>
        <taxon>Spermatophyta</taxon>
        <taxon>Magnoliopsida</taxon>
        <taxon>eudicotyledons</taxon>
        <taxon>Gunneridae</taxon>
        <taxon>Pentapetalae</taxon>
        <taxon>asterids</taxon>
        <taxon>lamiids</taxon>
        <taxon>Solanales</taxon>
        <taxon>Solanaceae</taxon>
        <taxon>Solanoideae</taxon>
        <taxon>Hyoscyameae</taxon>
        <taxon>Anisodus</taxon>
    </lineage>
</organism>
<accession>A0AAE1SCL5</accession>
<evidence type="ECO:0000313" key="2">
    <source>
        <dbReference type="Proteomes" id="UP001291623"/>
    </source>
</evidence>
<dbReference type="PANTHER" id="PTHR35687">
    <property type="entry name" value="OS07G0516700 PROTEIN"/>
    <property type="match status" value="1"/>
</dbReference>
<dbReference type="Proteomes" id="UP001291623">
    <property type="component" value="Unassembled WGS sequence"/>
</dbReference>
<comment type="caution">
    <text evidence="1">The sequence shown here is derived from an EMBL/GenBank/DDBJ whole genome shotgun (WGS) entry which is preliminary data.</text>
</comment>
<protein>
    <submittedName>
        <fullName evidence="1">Uncharacterized protein</fullName>
    </submittedName>
</protein>
<dbReference type="EMBL" id="JAVYJV010000006">
    <property type="protein sequence ID" value="KAK4368324.1"/>
    <property type="molecule type" value="Genomic_DNA"/>
</dbReference>
<proteinExistence type="predicted"/>
<sequence>MSRQNVTSNYLKIEKEAPEEIQHRKAQFLIYKSLNKADSVVSMRKNNTWLKVKFCKLKIKIGKKLKSQRKSILLTFCVAKIGVYKQFICQLKYLKSLLGKETMVSLPPVFISS</sequence>
<dbReference type="PANTHER" id="PTHR35687:SF1">
    <property type="entry name" value="OS07G0516700 PROTEIN"/>
    <property type="match status" value="1"/>
</dbReference>
<name>A0AAE1SCL5_9SOLA</name>
<gene>
    <name evidence="1" type="ORF">RND71_012116</name>
</gene>
<evidence type="ECO:0000313" key="1">
    <source>
        <dbReference type="EMBL" id="KAK4368324.1"/>
    </source>
</evidence>
<reference evidence="1" key="1">
    <citation type="submission" date="2023-12" db="EMBL/GenBank/DDBJ databases">
        <title>Genome assembly of Anisodus tanguticus.</title>
        <authorList>
            <person name="Wang Y.-J."/>
        </authorList>
    </citation>
    <scope>NUCLEOTIDE SEQUENCE</scope>
    <source>
        <strain evidence="1">KB-2021</strain>
        <tissue evidence="1">Leaf</tissue>
    </source>
</reference>
<dbReference type="AlphaFoldDB" id="A0AAE1SCL5"/>
<keyword evidence="2" id="KW-1185">Reference proteome</keyword>